<comment type="caution">
    <text evidence="1">The sequence shown here is derived from an EMBL/GenBank/DDBJ whole genome shotgun (WGS) entry which is preliminary data.</text>
</comment>
<dbReference type="AlphaFoldDB" id="A0AAW8FMN3"/>
<name>A0AAW8FMN3_9ACTN</name>
<organism evidence="1 2">
    <name type="scientific">Streptomyces canus</name>
    <dbReference type="NCBI Taxonomy" id="58343"/>
    <lineage>
        <taxon>Bacteria</taxon>
        <taxon>Bacillati</taxon>
        <taxon>Actinomycetota</taxon>
        <taxon>Actinomycetes</taxon>
        <taxon>Kitasatosporales</taxon>
        <taxon>Streptomycetaceae</taxon>
        <taxon>Streptomyces</taxon>
        <taxon>Streptomyces aurantiacus group</taxon>
    </lineage>
</organism>
<dbReference type="Proteomes" id="UP001234216">
    <property type="component" value="Unassembled WGS sequence"/>
</dbReference>
<gene>
    <name evidence="1" type="ORF">QFZ22_006375</name>
</gene>
<evidence type="ECO:0000313" key="1">
    <source>
        <dbReference type="EMBL" id="MDQ0910390.1"/>
    </source>
</evidence>
<protein>
    <submittedName>
        <fullName evidence="1">Uncharacterized protein</fullName>
    </submittedName>
</protein>
<accession>A0AAW8FMN3</accession>
<sequence length="35" mass="3825">MTATDTGTDLRLYLQDTRDSLLLKLDGLSEKAGGR</sequence>
<reference evidence="1" key="1">
    <citation type="submission" date="2023-07" db="EMBL/GenBank/DDBJ databases">
        <title>Comparative genomics of wheat-associated soil bacteria to identify genetic determinants of phenazine resistance.</title>
        <authorList>
            <person name="Mouncey N."/>
        </authorList>
    </citation>
    <scope>NUCLEOTIDE SEQUENCE</scope>
    <source>
        <strain evidence="1">V4I22</strain>
    </source>
</reference>
<evidence type="ECO:0000313" key="2">
    <source>
        <dbReference type="Proteomes" id="UP001234216"/>
    </source>
</evidence>
<dbReference type="EMBL" id="JAUSZV010000005">
    <property type="protein sequence ID" value="MDQ0910390.1"/>
    <property type="molecule type" value="Genomic_DNA"/>
</dbReference>
<proteinExistence type="predicted"/>